<sequence>MKKGLVYLGLILSLASCTEKRRNLSSNADENVIDAKKPLPLMDLKEKFKYPGLKSFEIDTFNWDTRIGKYQELDSSTFKLVWQDGKRNFVGQGYDRDYFYSWQKRNPELIEFTVLTQDESSSCDLLHYCIYDKNGKAINSFIVAASCGDGGWGNKTTGKFITENIYERISIDLNTEIVDSENTKFSTEGDLTVTHFTIAKDGKVTEKEISKSLIREEE</sequence>
<accession>A0A3M9MD85</accession>
<organism evidence="1 2">
    <name type="scientific">Rufibacter latericius</name>
    <dbReference type="NCBI Taxonomy" id="2487040"/>
    <lineage>
        <taxon>Bacteria</taxon>
        <taxon>Pseudomonadati</taxon>
        <taxon>Bacteroidota</taxon>
        <taxon>Cytophagia</taxon>
        <taxon>Cytophagales</taxon>
        <taxon>Hymenobacteraceae</taxon>
        <taxon>Rufibacter</taxon>
    </lineage>
</organism>
<dbReference type="AlphaFoldDB" id="A0A3M9MD85"/>
<dbReference type="Proteomes" id="UP000272117">
    <property type="component" value="Unassembled WGS sequence"/>
</dbReference>
<proteinExistence type="predicted"/>
<evidence type="ECO:0000313" key="2">
    <source>
        <dbReference type="Proteomes" id="UP000272117"/>
    </source>
</evidence>
<dbReference type="PROSITE" id="PS51257">
    <property type="entry name" value="PROKAR_LIPOPROTEIN"/>
    <property type="match status" value="1"/>
</dbReference>
<dbReference type="RefSeq" id="WP_123128672.1">
    <property type="nucleotide sequence ID" value="NZ_RJJD01000018.1"/>
</dbReference>
<dbReference type="OrthoDB" id="852885at2"/>
<name>A0A3M9MD85_9BACT</name>
<evidence type="ECO:0008006" key="3">
    <source>
        <dbReference type="Google" id="ProtNLM"/>
    </source>
</evidence>
<evidence type="ECO:0000313" key="1">
    <source>
        <dbReference type="EMBL" id="RNI23117.1"/>
    </source>
</evidence>
<dbReference type="EMBL" id="RJJD01000018">
    <property type="protein sequence ID" value="RNI23117.1"/>
    <property type="molecule type" value="Genomic_DNA"/>
</dbReference>
<protein>
    <recommendedName>
        <fullName evidence="3">Lipoprotein</fullName>
    </recommendedName>
</protein>
<reference evidence="1 2" key="1">
    <citation type="submission" date="2018-11" db="EMBL/GenBank/DDBJ databases">
        <title>Rufibacter latericius sp. nov., isolated from water in Baiyang Lake.</title>
        <authorList>
            <person name="Yang Y."/>
        </authorList>
    </citation>
    <scope>NUCLEOTIDE SEQUENCE [LARGE SCALE GENOMIC DNA]</scope>
    <source>
        <strain evidence="1 2">R-22-1c-1</strain>
    </source>
</reference>
<keyword evidence="2" id="KW-1185">Reference proteome</keyword>
<gene>
    <name evidence="1" type="ORF">EFB08_19560</name>
</gene>
<comment type="caution">
    <text evidence="1">The sequence shown here is derived from an EMBL/GenBank/DDBJ whole genome shotgun (WGS) entry which is preliminary data.</text>
</comment>